<evidence type="ECO:0000259" key="1">
    <source>
        <dbReference type="PROSITE" id="PS50280"/>
    </source>
</evidence>
<dbReference type="SUPFAM" id="SSF82199">
    <property type="entry name" value="SET domain"/>
    <property type="match status" value="1"/>
</dbReference>
<feature type="domain" description="SET" evidence="1">
    <location>
        <begin position="11"/>
        <end position="180"/>
    </location>
</feature>
<dbReference type="Proteomes" id="UP000799423">
    <property type="component" value="Unassembled WGS sequence"/>
</dbReference>
<protein>
    <submittedName>
        <fullName evidence="2">SET domain-containing protein</fullName>
    </submittedName>
</protein>
<dbReference type="InterPro" id="IPR046341">
    <property type="entry name" value="SET_dom_sf"/>
</dbReference>
<reference evidence="2" key="1">
    <citation type="submission" date="2020-01" db="EMBL/GenBank/DDBJ databases">
        <authorList>
            <consortium name="DOE Joint Genome Institute"/>
            <person name="Haridas S."/>
            <person name="Albert R."/>
            <person name="Binder M."/>
            <person name="Bloem J."/>
            <person name="Labutti K."/>
            <person name="Salamov A."/>
            <person name="Andreopoulos B."/>
            <person name="Baker S.E."/>
            <person name="Barry K."/>
            <person name="Bills G."/>
            <person name="Bluhm B.H."/>
            <person name="Cannon C."/>
            <person name="Castanera R."/>
            <person name="Culley D.E."/>
            <person name="Daum C."/>
            <person name="Ezra D."/>
            <person name="Gonzalez J.B."/>
            <person name="Henrissat B."/>
            <person name="Kuo A."/>
            <person name="Liang C."/>
            <person name="Lipzen A."/>
            <person name="Lutzoni F."/>
            <person name="Magnuson J."/>
            <person name="Mondo S."/>
            <person name="Nolan M."/>
            <person name="Ohm R."/>
            <person name="Pangilinan J."/>
            <person name="Park H.-J."/>
            <person name="Ramirez L."/>
            <person name="Alfaro M."/>
            <person name="Sun H."/>
            <person name="Tritt A."/>
            <person name="Yoshinaga Y."/>
            <person name="Zwiers L.-H."/>
            <person name="Turgeon B.G."/>
            <person name="Goodwin S.B."/>
            <person name="Spatafora J.W."/>
            <person name="Crous P.W."/>
            <person name="Grigoriev I.V."/>
        </authorList>
    </citation>
    <scope>NUCLEOTIDE SEQUENCE</scope>
    <source>
        <strain evidence="2">IPT5</strain>
    </source>
</reference>
<dbReference type="PROSITE" id="PS50280">
    <property type="entry name" value="SET"/>
    <property type="match status" value="1"/>
</dbReference>
<dbReference type="PANTHER" id="PTHR47332">
    <property type="entry name" value="SET DOMAIN-CONTAINING PROTEIN 5"/>
    <property type="match status" value="1"/>
</dbReference>
<name>A0A6A7B8A9_9PLEO</name>
<dbReference type="Pfam" id="PF00856">
    <property type="entry name" value="SET"/>
    <property type="match status" value="1"/>
</dbReference>
<evidence type="ECO:0000313" key="2">
    <source>
        <dbReference type="EMBL" id="KAF2851701.1"/>
    </source>
</evidence>
<dbReference type="AlphaFoldDB" id="A0A6A7B8A9"/>
<accession>A0A6A7B8A9</accession>
<dbReference type="SMART" id="SM00317">
    <property type="entry name" value="SET"/>
    <property type="match status" value="1"/>
</dbReference>
<proteinExistence type="predicted"/>
<keyword evidence="3" id="KW-1185">Reference proteome</keyword>
<dbReference type="CDD" id="cd20071">
    <property type="entry name" value="SET_SMYD"/>
    <property type="match status" value="1"/>
</dbReference>
<dbReference type="InterPro" id="IPR053185">
    <property type="entry name" value="SET_domain_protein"/>
</dbReference>
<dbReference type="Gene3D" id="2.170.270.10">
    <property type="entry name" value="SET domain"/>
    <property type="match status" value="1"/>
</dbReference>
<organism evidence="2 3">
    <name type="scientific">Plenodomus tracheiphilus IPT5</name>
    <dbReference type="NCBI Taxonomy" id="1408161"/>
    <lineage>
        <taxon>Eukaryota</taxon>
        <taxon>Fungi</taxon>
        <taxon>Dikarya</taxon>
        <taxon>Ascomycota</taxon>
        <taxon>Pezizomycotina</taxon>
        <taxon>Dothideomycetes</taxon>
        <taxon>Pleosporomycetidae</taxon>
        <taxon>Pleosporales</taxon>
        <taxon>Pleosporineae</taxon>
        <taxon>Leptosphaeriaceae</taxon>
        <taxon>Plenodomus</taxon>
    </lineage>
</organism>
<dbReference type="EMBL" id="MU006301">
    <property type="protein sequence ID" value="KAF2851701.1"/>
    <property type="molecule type" value="Genomic_DNA"/>
</dbReference>
<dbReference type="OrthoDB" id="265717at2759"/>
<dbReference type="PANTHER" id="PTHR47332:SF2">
    <property type="entry name" value="SET-6"/>
    <property type="match status" value="1"/>
</dbReference>
<evidence type="ECO:0000313" key="3">
    <source>
        <dbReference type="Proteomes" id="UP000799423"/>
    </source>
</evidence>
<dbReference type="InterPro" id="IPR001214">
    <property type="entry name" value="SET_dom"/>
</dbReference>
<gene>
    <name evidence="2" type="ORF">T440DRAFT_488806</name>
</gene>
<sequence>MATTDEVPMTPKNHFYEVRAIPGKGFGCFALKDLKRGTRILADSPLLIVPMADYLQEDIQAAFDKLTPREKELYFSLHSGHGQDPRNWPSQIHPSVDGKERTRIEQQHAARTGKEPTLISIFQTNCMEMNKGAAVFPHASRFNHACNPNACFTWNAGIGKETIHIMNDVKAGTEITLSYCDMLHDTKLRSWELKHYGFVCGCPACAEDEDDENTYAYQSADRRFRLQELDRETRMLRRSRLDEGAKVPDFATKLVQMAALHQQDGDFSARLASVFLDIALVCELKDEFKFAKIAAVKAVQTKRDCQGEDFPEFPNYVDVLHRIEQKLAMQGA</sequence>